<proteinExistence type="predicted"/>
<evidence type="ECO:0000256" key="1">
    <source>
        <dbReference type="ARBA" id="ARBA00022729"/>
    </source>
</evidence>
<dbReference type="Gene3D" id="2.90.10.10">
    <property type="entry name" value="Bulb-type lectin domain"/>
    <property type="match status" value="1"/>
</dbReference>
<dbReference type="PROSITE" id="PS50927">
    <property type="entry name" value="BULB_LECTIN"/>
    <property type="match status" value="1"/>
</dbReference>
<dbReference type="InterPro" id="IPR036426">
    <property type="entry name" value="Bulb-type_lectin_dom_sf"/>
</dbReference>
<accession>A0ABU6Y6S1</accession>
<keyword evidence="2" id="KW-1015">Disulfide bond</keyword>
<gene>
    <name evidence="6" type="ORF">PIB30_013991</name>
</gene>
<evidence type="ECO:0000313" key="7">
    <source>
        <dbReference type="Proteomes" id="UP001341840"/>
    </source>
</evidence>
<dbReference type="SUPFAM" id="SSF51110">
    <property type="entry name" value="alpha-D-mannose-specific plant lectins"/>
    <property type="match status" value="1"/>
</dbReference>
<dbReference type="CDD" id="cd00028">
    <property type="entry name" value="B_lectin"/>
    <property type="match status" value="1"/>
</dbReference>
<evidence type="ECO:0000256" key="2">
    <source>
        <dbReference type="ARBA" id="ARBA00023157"/>
    </source>
</evidence>
<dbReference type="SMART" id="SM00108">
    <property type="entry name" value="B_lectin"/>
    <property type="match status" value="1"/>
</dbReference>
<evidence type="ECO:0000313" key="6">
    <source>
        <dbReference type="EMBL" id="MED6204995.1"/>
    </source>
</evidence>
<evidence type="ECO:0000259" key="5">
    <source>
        <dbReference type="PROSITE" id="PS50927"/>
    </source>
</evidence>
<dbReference type="Pfam" id="PF01453">
    <property type="entry name" value="B_lectin"/>
    <property type="match status" value="1"/>
</dbReference>
<dbReference type="InterPro" id="IPR001480">
    <property type="entry name" value="Bulb-type_lectin_dom"/>
</dbReference>
<name>A0ABU6Y6S1_9FABA</name>
<protein>
    <recommendedName>
        <fullName evidence="5">Bulb-type lectin domain-containing protein</fullName>
    </recommendedName>
</protein>
<reference evidence="6 7" key="1">
    <citation type="journal article" date="2023" name="Plants (Basel)">
        <title>Bridging the Gap: Combining Genomics and Transcriptomics Approaches to Understand Stylosanthes scabra, an Orphan Legume from the Brazilian Caatinga.</title>
        <authorList>
            <person name="Ferreira-Neto J.R.C."/>
            <person name="da Silva M.D."/>
            <person name="Binneck E."/>
            <person name="de Melo N.F."/>
            <person name="da Silva R.H."/>
            <person name="de Melo A.L.T.M."/>
            <person name="Pandolfi V."/>
            <person name="Bustamante F.O."/>
            <person name="Brasileiro-Vidal A.C."/>
            <person name="Benko-Iseppon A.M."/>
        </authorList>
    </citation>
    <scope>NUCLEOTIDE SEQUENCE [LARGE SCALE GENOMIC DNA]</scope>
    <source>
        <tissue evidence="6">Leaves</tissue>
    </source>
</reference>
<evidence type="ECO:0000256" key="3">
    <source>
        <dbReference type="ARBA" id="ARBA00023180"/>
    </source>
</evidence>
<feature type="chain" id="PRO_5045726523" description="Bulb-type lectin domain-containing protein" evidence="4">
    <location>
        <begin position="24"/>
        <end position="233"/>
    </location>
</feature>
<feature type="domain" description="Bulb-type lectin" evidence="5">
    <location>
        <begin position="24"/>
        <end position="160"/>
    </location>
</feature>
<keyword evidence="1 4" id="KW-0732">Signal</keyword>
<dbReference type="Proteomes" id="UP001341840">
    <property type="component" value="Unassembled WGS sequence"/>
</dbReference>
<keyword evidence="7" id="KW-1185">Reference proteome</keyword>
<dbReference type="EMBL" id="JASCZI010241692">
    <property type="protein sequence ID" value="MED6204995.1"/>
    <property type="molecule type" value="Genomic_DNA"/>
</dbReference>
<organism evidence="6 7">
    <name type="scientific">Stylosanthes scabra</name>
    <dbReference type="NCBI Taxonomy" id="79078"/>
    <lineage>
        <taxon>Eukaryota</taxon>
        <taxon>Viridiplantae</taxon>
        <taxon>Streptophyta</taxon>
        <taxon>Embryophyta</taxon>
        <taxon>Tracheophyta</taxon>
        <taxon>Spermatophyta</taxon>
        <taxon>Magnoliopsida</taxon>
        <taxon>eudicotyledons</taxon>
        <taxon>Gunneridae</taxon>
        <taxon>Pentapetalae</taxon>
        <taxon>rosids</taxon>
        <taxon>fabids</taxon>
        <taxon>Fabales</taxon>
        <taxon>Fabaceae</taxon>
        <taxon>Papilionoideae</taxon>
        <taxon>50 kb inversion clade</taxon>
        <taxon>dalbergioids sensu lato</taxon>
        <taxon>Dalbergieae</taxon>
        <taxon>Pterocarpus clade</taxon>
        <taxon>Stylosanthes</taxon>
    </lineage>
</organism>
<feature type="signal peptide" evidence="4">
    <location>
        <begin position="1"/>
        <end position="23"/>
    </location>
</feature>
<dbReference type="PANTHER" id="PTHR32444:SF247">
    <property type="entry name" value="OS01G0958200 PROTEIN"/>
    <property type="match status" value="1"/>
</dbReference>
<keyword evidence="3" id="KW-0325">Glycoprotein</keyword>
<evidence type="ECO:0000256" key="4">
    <source>
        <dbReference type="SAM" id="SignalP"/>
    </source>
</evidence>
<sequence>MRTVTFLFLLYLQLPCSFKSCLARDFLNAGQNITGTTSVLVSAGQRFVLGFFSPAGNPTQTYLGIWYNQSQSFSSEQPPTVVWVANRDKPILNSHVGVFQIADDGNIVVKVKDGSSSKTYYYWSSELEGSSSRNRTVKLMDSGNLVLFHNNQNIWQSFQHPTDTFLPGMKMDTNMELTSWRGDSDPGTGNFTFKIKSETAEDNPPYIILNNNELYWERPESSEQNRLESRFTV</sequence>
<dbReference type="PANTHER" id="PTHR32444">
    <property type="entry name" value="BULB-TYPE LECTIN DOMAIN-CONTAINING PROTEIN"/>
    <property type="match status" value="1"/>
</dbReference>
<comment type="caution">
    <text evidence="6">The sequence shown here is derived from an EMBL/GenBank/DDBJ whole genome shotgun (WGS) entry which is preliminary data.</text>
</comment>